<reference evidence="1" key="1">
    <citation type="submission" date="2016-10" db="EMBL/GenBank/DDBJ databases">
        <authorList>
            <person name="de Groot N.N."/>
        </authorList>
    </citation>
    <scope>NUCLEOTIDE SEQUENCE</scope>
</reference>
<organism evidence="1">
    <name type="scientific">hydrothermal vent metagenome</name>
    <dbReference type="NCBI Taxonomy" id="652676"/>
    <lineage>
        <taxon>unclassified sequences</taxon>
        <taxon>metagenomes</taxon>
        <taxon>ecological metagenomes</taxon>
    </lineage>
</organism>
<gene>
    <name evidence="1" type="ORF">MNB_SM-4-6</name>
</gene>
<dbReference type="Gene3D" id="3.40.50.2300">
    <property type="match status" value="1"/>
</dbReference>
<accession>A0A1W1C331</accession>
<sequence>MKKLLFLLLPVMVFSQSFILSNIPLPKTYVQDLDPYECDDSCRQELLDSGMIFSFLAHAINKLPNKEQNEARVLLVSILNLGAFHSSNELHIAMLLPYKKIGKYAASTTNASFAYLMTKSHPFTLKSYKVNSESVEDLEAALQEIRKDGFEYIIAPLTKKGVNNIIEIDPALHIYFPTINKHDVDTSSAFLTFGAIDYIQQSDLLLKEALSPLVVFSDKSTTGKKLALYQKEQFLHPKVDMIETNSSSSSFFGDTISAFSLHDIEEEIIVEVEETEKNAISYFVSKRTTNLEYYLKEKEEVVYASFFINTPIIKSAMIMSQLTLYDTNATNVLSTQINYDPLLLSMTQYRDRKDMVVANSITEHNNVLIETNALLGNDIVYDWINYSTTIGVDYFYSLITDEERTYKTKLEDNQMIYDIELLQPSHSKFKKYVRPFREPRIEEFEEEILLEEAE</sequence>
<dbReference type="AlphaFoldDB" id="A0A1W1C331"/>
<dbReference type="EMBL" id="FPHF01000055">
    <property type="protein sequence ID" value="SFV60155.1"/>
    <property type="molecule type" value="Genomic_DNA"/>
</dbReference>
<name>A0A1W1C331_9ZZZZ</name>
<protein>
    <submittedName>
        <fullName evidence="1">Putative periplasmic protein</fullName>
    </submittedName>
</protein>
<evidence type="ECO:0000313" key="1">
    <source>
        <dbReference type="EMBL" id="SFV60155.1"/>
    </source>
</evidence>
<proteinExistence type="predicted"/>